<proteinExistence type="predicted"/>
<organism evidence="3 4">
    <name type="scientific">Halomonas koreensis</name>
    <dbReference type="NCBI Taxonomy" id="245385"/>
    <lineage>
        <taxon>Bacteria</taxon>
        <taxon>Pseudomonadati</taxon>
        <taxon>Pseudomonadota</taxon>
        <taxon>Gammaproteobacteria</taxon>
        <taxon>Oceanospirillales</taxon>
        <taxon>Halomonadaceae</taxon>
        <taxon>Halomonas</taxon>
    </lineage>
</organism>
<dbReference type="EMBL" id="JARWAK010000015">
    <property type="protein sequence ID" value="MDR5868172.1"/>
    <property type="molecule type" value="Genomic_DNA"/>
</dbReference>
<protein>
    <recommendedName>
        <fullName evidence="2">Putative metallopeptidase domain-containing protein</fullName>
    </recommendedName>
</protein>
<feature type="domain" description="Putative metallopeptidase" evidence="2">
    <location>
        <begin position="35"/>
        <end position="154"/>
    </location>
</feature>
<reference evidence="3 4" key="1">
    <citation type="submission" date="2023-04" db="EMBL/GenBank/DDBJ databases">
        <title>A long-awaited taxogenomic arrangement of the family Halomonadaceae.</title>
        <authorList>
            <person name="De La Haba R."/>
            <person name="Chuvochina M."/>
            <person name="Wittouck S."/>
            <person name="Arahal D.R."/>
            <person name="Sanchez-Porro C."/>
            <person name="Hugenholtz P."/>
            <person name="Ventosa A."/>
        </authorList>
    </citation>
    <scope>NUCLEOTIDE SEQUENCE [LARGE SCALE GENOMIC DNA]</scope>
    <source>
        <strain evidence="3 4">DSM 23530</strain>
    </source>
</reference>
<feature type="compositionally biased region" description="Polar residues" evidence="1">
    <location>
        <begin position="168"/>
        <end position="189"/>
    </location>
</feature>
<dbReference type="InterPro" id="IPR025154">
    <property type="entry name" value="Put_metallopeptidase_dom"/>
</dbReference>
<keyword evidence="4" id="KW-1185">Reference proteome</keyword>
<evidence type="ECO:0000259" key="2">
    <source>
        <dbReference type="Pfam" id="PF13203"/>
    </source>
</evidence>
<dbReference type="PANTHER" id="PTHR38730:SF1">
    <property type="entry name" value="SLL7028 PROTEIN"/>
    <property type="match status" value="1"/>
</dbReference>
<dbReference type="Pfam" id="PF13203">
    <property type="entry name" value="DUF2201_N"/>
    <property type="match status" value="1"/>
</dbReference>
<dbReference type="PANTHER" id="PTHR38730">
    <property type="entry name" value="SLL7028 PROTEIN"/>
    <property type="match status" value="1"/>
</dbReference>
<name>A0ABU1G5F2_9GAMM</name>
<comment type="caution">
    <text evidence="3">The sequence shown here is derived from an EMBL/GenBank/DDBJ whole genome shotgun (WGS) entry which is preliminary data.</text>
</comment>
<feature type="region of interest" description="Disordered" evidence="1">
    <location>
        <begin position="161"/>
        <end position="189"/>
    </location>
</feature>
<dbReference type="Proteomes" id="UP001264519">
    <property type="component" value="Unassembled WGS sequence"/>
</dbReference>
<sequence>MERMTVPSKQECDHGQAFRRQASTLRLWRDDRQAWQEEQPALAFLSAPMPIEAACPTEVRTATTDGERLLVNPAWSATLDETTRRFMQAHLALHCAAGHLRPANALDERRWHLACDHQVNLQLLMLGLKLPPTAVLFPAQIGQPLAQVYDSLAENPLIKNEESLDTPPWTNGLQRGDVPSSSPGFTSRTPLQHHWRQRVFQLVRSHLGEPGLPASVASWLLAQWSR</sequence>
<dbReference type="RefSeq" id="WP_309653749.1">
    <property type="nucleotide sequence ID" value="NZ_JARWAK010000015.1"/>
</dbReference>
<evidence type="ECO:0000256" key="1">
    <source>
        <dbReference type="SAM" id="MobiDB-lite"/>
    </source>
</evidence>
<evidence type="ECO:0000313" key="4">
    <source>
        <dbReference type="Proteomes" id="UP001264519"/>
    </source>
</evidence>
<evidence type="ECO:0000313" key="3">
    <source>
        <dbReference type="EMBL" id="MDR5868172.1"/>
    </source>
</evidence>
<gene>
    <name evidence="3" type="ORF">QC818_15405</name>
</gene>
<accession>A0ABU1G5F2</accession>